<keyword evidence="4" id="KW-0547">Nucleotide-binding</keyword>
<dbReference type="GO" id="GO:0008270">
    <property type="term" value="F:zinc ion binding"/>
    <property type="evidence" value="ECO:0007669"/>
    <property type="project" value="UniProtKB-KW"/>
</dbReference>
<evidence type="ECO:0000256" key="9">
    <source>
        <dbReference type="ARBA" id="ARBA00022840"/>
    </source>
</evidence>
<evidence type="ECO:0000256" key="4">
    <source>
        <dbReference type="ARBA" id="ARBA00022741"/>
    </source>
</evidence>
<evidence type="ECO:0000256" key="5">
    <source>
        <dbReference type="ARBA" id="ARBA00022771"/>
    </source>
</evidence>
<dbReference type="GO" id="GO:0007131">
    <property type="term" value="P:reciprocal meiotic recombination"/>
    <property type="evidence" value="ECO:0007669"/>
    <property type="project" value="UniProtKB-ARBA"/>
</dbReference>
<reference evidence="18 19" key="1">
    <citation type="journal article" date="2014" name="Nat. Commun.">
        <title>Multiple recent horizontal transfers of a large genomic region in cheese making fungi.</title>
        <authorList>
            <person name="Cheeseman K."/>
            <person name="Ropars J."/>
            <person name="Renault P."/>
            <person name="Dupont J."/>
            <person name="Gouzy J."/>
            <person name="Branca A."/>
            <person name="Abraham A.L."/>
            <person name="Ceppi M."/>
            <person name="Conseiller E."/>
            <person name="Debuchy R."/>
            <person name="Malagnac F."/>
            <person name="Goarin A."/>
            <person name="Silar P."/>
            <person name="Lacoste S."/>
            <person name="Sallet E."/>
            <person name="Bensimon A."/>
            <person name="Giraud T."/>
            <person name="Brygoo Y."/>
        </authorList>
    </citation>
    <scope>NUCLEOTIDE SEQUENCE [LARGE SCALE GENOMIC DNA]</scope>
    <source>
        <strain evidence="19">FM 013</strain>
    </source>
</reference>
<keyword evidence="6" id="KW-0378">Hydrolase</keyword>
<proteinExistence type="inferred from homology"/>
<accession>A0A0G4P4X8</accession>
<feature type="region of interest" description="Disordered" evidence="15">
    <location>
        <begin position="1046"/>
        <end position="1130"/>
    </location>
</feature>
<feature type="domain" description="Helicase C-terminal" evidence="17">
    <location>
        <begin position="454"/>
        <end position="642"/>
    </location>
</feature>
<evidence type="ECO:0000256" key="8">
    <source>
        <dbReference type="ARBA" id="ARBA00022833"/>
    </source>
</evidence>
<comment type="catalytic activity">
    <reaction evidence="14">
        <text>ATP + H2O = ADP + phosphate + H(+)</text>
        <dbReference type="Rhea" id="RHEA:13065"/>
        <dbReference type="ChEBI" id="CHEBI:15377"/>
        <dbReference type="ChEBI" id="CHEBI:15378"/>
        <dbReference type="ChEBI" id="CHEBI:30616"/>
        <dbReference type="ChEBI" id="CHEBI:43474"/>
        <dbReference type="ChEBI" id="CHEBI:456216"/>
        <dbReference type="EC" id="5.6.2.4"/>
    </reaction>
</comment>
<dbReference type="SMART" id="SM00487">
    <property type="entry name" value="DEXDc"/>
    <property type="match status" value="1"/>
</dbReference>
<evidence type="ECO:0000259" key="16">
    <source>
        <dbReference type="PROSITE" id="PS51192"/>
    </source>
</evidence>
<feature type="region of interest" description="Disordered" evidence="15">
    <location>
        <begin position="1202"/>
        <end position="1224"/>
    </location>
</feature>
<feature type="compositionally biased region" description="Polar residues" evidence="15">
    <location>
        <begin position="1"/>
        <end position="11"/>
    </location>
</feature>
<dbReference type="GO" id="GO:0005524">
    <property type="term" value="F:ATP binding"/>
    <property type="evidence" value="ECO:0007669"/>
    <property type="project" value="UniProtKB-KW"/>
</dbReference>
<dbReference type="FunFam" id="1.10.3380.10:FF:000012">
    <property type="entry name" value="DEAD/DEAH box DNA helicase"/>
    <property type="match status" value="1"/>
</dbReference>
<dbReference type="InterPro" id="IPR001650">
    <property type="entry name" value="Helicase_C-like"/>
</dbReference>
<dbReference type="FunFam" id="3.40.50.300:FF:000950">
    <property type="entry name" value="probable ATP-dependent DNA helicase HFM1"/>
    <property type="match status" value="1"/>
</dbReference>
<dbReference type="Gene3D" id="1.10.3380.10">
    <property type="entry name" value="Sec63 N-terminal domain-like domain"/>
    <property type="match status" value="1"/>
</dbReference>
<feature type="compositionally biased region" description="Basic and acidic residues" evidence="15">
    <location>
        <begin position="1278"/>
        <end position="1291"/>
    </location>
</feature>
<comment type="similarity">
    <text evidence="2">Belongs to the helicase family. SKI2 subfamily.</text>
</comment>
<feature type="compositionally biased region" description="Low complexity" evidence="15">
    <location>
        <begin position="1473"/>
        <end position="1488"/>
    </location>
</feature>
<dbReference type="PROSITE" id="PS51192">
    <property type="entry name" value="HELICASE_ATP_BIND_1"/>
    <property type="match status" value="1"/>
</dbReference>
<dbReference type="GO" id="GO:0016787">
    <property type="term" value="F:hydrolase activity"/>
    <property type="evidence" value="ECO:0007669"/>
    <property type="project" value="UniProtKB-KW"/>
</dbReference>
<dbReference type="FunFam" id="3.40.50.300:FF:001076">
    <property type="entry name" value="ATP-dependent DNA helicase MER3"/>
    <property type="match status" value="1"/>
</dbReference>
<dbReference type="SMART" id="SM00973">
    <property type="entry name" value="Sec63"/>
    <property type="match status" value="1"/>
</dbReference>
<dbReference type="EMBL" id="HG793138">
    <property type="protein sequence ID" value="CRL21358.1"/>
    <property type="molecule type" value="Genomic_DNA"/>
</dbReference>
<dbReference type="SUPFAM" id="SSF52540">
    <property type="entry name" value="P-loop containing nucleoside triphosphate hydrolases"/>
    <property type="match status" value="1"/>
</dbReference>
<comment type="cofactor">
    <cofactor evidence="1">
        <name>Zn(2+)</name>
        <dbReference type="ChEBI" id="CHEBI:29105"/>
    </cofactor>
</comment>
<feature type="compositionally biased region" description="Polar residues" evidence="15">
    <location>
        <begin position="187"/>
        <end position="201"/>
    </location>
</feature>
<dbReference type="PANTHER" id="PTHR47835:SF3">
    <property type="entry name" value="HELICASE FOR MEIOSIS 1"/>
    <property type="match status" value="1"/>
</dbReference>
<feature type="compositionally biased region" description="Polar residues" evidence="15">
    <location>
        <begin position="1448"/>
        <end position="1462"/>
    </location>
</feature>
<comment type="catalytic activity">
    <reaction evidence="12">
        <text>Couples ATP hydrolysis with the unwinding of duplex DNA by translocating in the 3'-5' direction.</text>
        <dbReference type="EC" id="5.6.2.4"/>
    </reaction>
</comment>
<gene>
    <name evidence="18" type="ORF">PCAMFM013_S005g000522</name>
</gene>
<protein>
    <recommendedName>
        <fullName evidence="13">DNA 3'-5' helicase</fullName>
        <ecNumber evidence="13">5.6.2.4</ecNumber>
    </recommendedName>
</protein>
<evidence type="ECO:0000256" key="6">
    <source>
        <dbReference type="ARBA" id="ARBA00022801"/>
    </source>
</evidence>
<feature type="region of interest" description="Disordered" evidence="15">
    <location>
        <begin position="81"/>
        <end position="201"/>
    </location>
</feature>
<dbReference type="InterPro" id="IPR004179">
    <property type="entry name" value="Sec63-dom"/>
</dbReference>
<evidence type="ECO:0000256" key="15">
    <source>
        <dbReference type="SAM" id="MobiDB-lite"/>
    </source>
</evidence>
<feature type="region of interest" description="Disordered" evidence="15">
    <location>
        <begin position="1257"/>
        <end position="1488"/>
    </location>
</feature>
<keyword evidence="19" id="KW-1185">Reference proteome</keyword>
<dbReference type="InterPro" id="IPR014001">
    <property type="entry name" value="Helicase_ATP-bd"/>
</dbReference>
<dbReference type="GO" id="GO:0043138">
    <property type="term" value="F:3'-5' DNA helicase activity"/>
    <property type="evidence" value="ECO:0007669"/>
    <property type="project" value="UniProtKB-EC"/>
</dbReference>
<name>A0A0G4P4X8_PENC3</name>
<evidence type="ECO:0000313" key="18">
    <source>
        <dbReference type="EMBL" id="CRL21358.1"/>
    </source>
</evidence>
<keyword evidence="11" id="KW-0469">Meiosis</keyword>
<evidence type="ECO:0000256" key="14">
    <source>
        <dbReference type="ARBA" id="ARBA00048988"/>
    </source>
</evidence>
<dbReference type="InterPro" id="IPR052247">
    <property type="entry name" value="Meiotic_Crossover_Helicase"/>
</dbReference>
<dbReference type="STRING" id="1429867.A0A0G4P4X8"/>
<feature type="region of interest" description="Disordered" evidence="15">
    <location>
        <begin position="1"/>
        <end position="36"/>
    </location>
</feature>
<dbReference type="SUPFAM" id="SSF46785">
    <property type="entry name" value="Winged helix' DNA-binding domain"/>
    <property type="match status" value="1"/>
</dbReference>
<dbReference type="Gene3D" id="1.10.10.10">
    <property type="entry name" value="Winged helix-like DNA-binding domain superfamily/Winged helix DNA-binding domain"/>
    <property type="match status" value="1"/>
</dbReference>
<dbReference type="Proteomes" id="UP000053732">
    <property type="component" value="Unassembled WGS sequence"/>
</dbReference>
<feature type="compositionally biased region" description="Polar residues" evidence="15">
    <location>
        <begin position="1046"/>
        <end position="1066"/>
    </location>
</feature>
<feature type="compositionally biased region" description="Polar residues" evidence="15">
    <location>
        <begin position="24"/>
        <end position="36"/>
    </location>
</feature>
<dbReference type="PROSITE" id="PS51194">
    <property type="entry name" value="HELICASE_CTER"/>
    <property type="match status" value="1"/>
</dbReference>
<evidence type="ECO:0000256" key="12">
    <source>
        <dbReference type="ARBA" id="ARBA00034617"/>
    </source>
</evidence>
<dbReference type="PANTHER" id="PTHR47835">
    <property type="entry name" value="HFM1, ATP DEPENDENT DNA HELICASE HOMOLOG"/>
    <property type="match status" value="1"/>
</dbReference>
<keyword evidence="9" id="KW-0067">ATP-binding</keyword>
<dbReference type="InterPro" id="IPR011545">
    <property type="entry name" value="DEAD/DEAH_box_helicase_dom"/>
</dbReference>
<dbReference type="SMART" id="SM00490">
    <property type="entry name" value="HELICc"/>
    <property type="match status" value="1"/>
</dbReference>
<dbReference type="SUPFAM" id="SSF158702">
    <property type="entry name" value="Sec63 N-terminal domain-like"/>
    <property type="match status" value="1"/>
</dbReference>
<evidence type="ECO:0000256" key="10">
    <source>
        <dbReference type="ARBA" id="ARBA00023235"/>
    </source>
</evidence>
<dbReference type="CDD" id="cd18795">
    <property type="entry name" value="SF2_C_Ski2"/>
    <property type="match status" value="1"/>
</dbReference>
<dbReference type="Pfam" id="PF00270">
    <property type="entry name" value="DEAD"/>
    <property type="match status" value="1"/>
</dbReference>
<evidence type="ECO:0000256" key="1">
    <source>
        <dbReference type="ARBA" id="ARBA00001947"/>
    </source>
</evidence>
<keyword evidence="5" id="KW-0863">Zinc-finger</keyword>
<feature type="domain" description="Helicase ATP-binding" evidence="16">
    <location>
        <begin position="240"/>
        <end position="414"/>
    </location>
</feature>
<evidence type="ECO:0000256" key="11">
    <source>
        <dbReference type="ARBA" id="ARBA00023254"/>
    </source>
</evidence>
<dbReference type="InterPro" id="IPR027417">
    <property type="entry name" value="P-loop_NTPase"/>
</dbReference>
<keyword evidence="7" id="KW-0347">Helicase</keyword>
<dbReference type="Gene3D" id="3.40.50.300">
    <property type="entry name" value="P-loop containing nucleotide triphosphate hydrolases"/>
    <property type="match status" value="2"/>
</dbReference>
<dbReference type="InterPro" id="IPR057842">
    <property type="entry name" value="WH_MER3"/>
</dbReference>
<evidence type="ECO:0000256" key="7">
    <source>
        <dbReference type="ARBA" id="ARBA00022806"/>
    </source>
</evidence>
<keyword evidence="3" id="KW-0479">Metal-binding</keyword>
<feature type="compositionally biased region" description="Polar residues" evidence="15">
    <location>
        <begin position="97"/>
        <end position="135"/>
    </location>
</feature>
<feature type="compositionally biased region" description="Polar residues" evidence="15">
    <location>
        <begin position="1365"/>
        <end position="1375"/>
    </location>
</feature>
<sequence length="1519" mass="170165">MRRNYQTSNFKPFQLPTLRRTDAASPSNSSGAGTMHQTLINDIQQPQSNSLSLRKSFTDLASSAQDEDAGLDAFELLASEDREESIQDSGFGVPKSTPLQTPRQPDLQASQFSRFFQPASSSIPSSRWNGSSSSDPVLGPPSSPLTLFKQKKDGLRMGQGSLETNRGLYNDETSQSSPQEPIAQASPEASTVNKQRQNPFSNIPPSVRGIVLVSVNDLPENYRSMFPFPLFNAIQSKSFHPVYNSNDNIVLSAPTGSGKTVVMELAICRLLNTLKDERFKVVYQAPTKSLCSERFRDWHSKFSSLNLKCAELTGDTDHMQLRNVQSSQIIITTPEKWDSMTRKWKDHMKLMQLVKLFLIDEVHILKETRGATLEAVVSRMKNIGSNVRFVALSATVPNSEDIATWLGKDATNQHVPAHREHFGEEFRPVILKKVVYGYASNLNDFAFDKVCGSKLPEVIGMHSCKKPILIFCCTRNSSLATAKELARLFTLTNPPARLWKEPKKRLEAHNEDLKTTLPTGVAFHHAGLGPADRHTVETGFREGNINVICCTSTLAVGINLPCHLVIIKNTVSWQDGGCKEYSDLEMMQMLGRAGRPQFDDSATAVILTRKERVAHYERLVQGSESLESCLHLNLIDHLNAEVGLGNITDVESAVKWLGGTFLFVRLRRNPTHYKLKEGANQEDEDQLLRNICEKDINLLQKYELVERESLRSTQFGEAMARYYIQFETMKVLLSLKPKATLSEILNVIAQGEEFREIRLKAGEKSLYREINRDPGIRFPIKVDLALPAHKTSLLLQSELGAIEYPDNDQLQKHKFSFQQDKSLVFAHVNRLIRCLLDCQITRGDSITILNALELARSFGAKVWDHSPLQMKQIEQVGVVTVRKLAAAGITSIEGLECAEPHQIEMVLSKNPPFGSKLLLRLKEFPKLRVSVKMLGKEVKVDCVNVRFKAEVAFMNDKIPTFFQRRPVYVCCLIERSDGHMIDFRRTSAAKLQEKQEIELTAELTSLEHVIVCHVMCDEIAGTSRQAELRPNLPSHLFAVVRDKNTNAHNPETSNLPSRHPKGNSNPKDADKPKTNTSHPHGRDMASIKTKSRQRVDDFDGDDLQLDDFLAVNEPRGKGKEYTRPQPRQVDDFDDIDWFSIDATPPSPAKRVPKVSNTREDDWAVDLDEPEDEYEPVRLANGKWACNHRCRDKMSCKHFCCREGLDKPPKPPKRTIPTTQKESGLNQLTISASITKATPTNNSSLGNQVAKQRVAGLKNNSHVPKAKQMSMSQAGKKNPSRERSVLSERDKNVSSYKRKSKKSPEKPLSSDYGDEDFDDLPSPSRLLGNRRSGVARSVSPVVDDQTKNSITDVLAIETKHTGTHPAPSTSRSNFQKDQMKPSTPKPQHEIIEIPDDTPPDSRMTITKDTSVKKSTLPLSKKEDQPPTLKRKASQDETRMEHKKRGKQSPFVSTLQDHVSNSLNDEPPLSPEQPAPSISPASPVSPVSPVPVIGGRMDLTTTWDNDGIDLLDEFKDIIRFI</sequence>
<dbReference type="EC" id="5.6.2.4" evidence="13"/>
<dbReference type="Pfam" id="PF23445">
    <property type="entry name" value="WHD_SNRNP200"/>
    <property type="match status" value="1"/>
</dbReference>
<feature type="compositionally biased region" description="Polar residues" evidence="15">
    <location>
        <begin position="1402"/>
        <end position="1416"/>
    </location>
</feature>
<keyword evidence="8" id="KW-0862">Zinc</keyword>
<dbReference type="Pfam" id="PF02889">
    <property type="entry name" value="Sec63"/>
    <property type="match status" value="1"/>
</dbReference>
<keyword evidence="10" id="KW-0413">Isomerase</keyword>
<dbReference type="InterPro" id="IPR036388">
    <property type="entry name" value="WH-like_DNA-bd_sf"/>
</dbReference>
<evidence type="ECO:0000256" key="2">
    <source>
        <dbReference type="ARBA" id="ARBA00010140"/>
    </source>
</evidence>
<dbReference type="InterPro" id="IPR036390">
    <property type="entry name" value="WH_DNA-bd_sf"/>
</dbReference>
<evidence type="ECO:0000256" key="3">
    <source>
        <dbReference type="ARBA" id="ARBA00022723"/>
    </source>
</evidence>
<dbReference type="FunFam" id="1.10.10.10:FF:000012">
    <property type="entry name" value="U5 small nuclear ribonucleoprotein helicase"/>
    <property type="match status" value="1"/>
</dbReference>
<organism evidence="18 19">
    <name type="scientific">Penicillium camemberti (strain FM 013)</name>
    <dbReference type="NCBI Taxonomy" id="1429867"/>
    <lineage>
        <taxon>Eukaryota</taxon>
        <taxon>Fungi</taxon>
        <taxon>Dikarya</taxon>
        <taxon>Ascomycota</taxon>
        <taxon>Pezizomycotina</taxon>
        <taxon>Eurotiomycetes</taxon>
        <taxon>Eurotiomycetidae</taxon>
        <taxon>Eurotiales</taxon>
        <taxon>Aspergillaceae</taxon>
        <taxon>Penicillium</taxon>
    </lineage>
</organism>
<evidence type="ECO:0000313" key="19">
    <source>
        <dbReference type="Proteomes" id="UP000053732"/>
    </source>
</evidence>
<evidence type="ECO:0000256" key="13">
    <source>
        <dbReference type="ARBA" id="ARBA00034808"/>
    </source>
</evidence>
<dbReference type="Pfam" id="PF00271">
    <property type="entry name" value="Helicase_C"/>
    <property type="match status" value="1"/>
</dbReference>
<dbReference type="GO" id="GO:0003676">
    <property type="term" value="F:nucleic acid binding"/>
    <property type="evidence" value="ECO:0007669"/>
    <property type="project" value="InterPro"/>
</dbReference>
<evidence type="ECO:0000259" key="17">
    <source>
        <dbReference type="PROSITE" id="PS51194"/>
    </source>
</evidence>